<dbReference type="SMART" id="SM00382">
    <property type="entry name" value="AAA"/>
    <property type="match status" value="1"/>
</dbReference>
<keyword evidence="7 9" id="KW-1133">Transmembrane helix</keyword>
<comment type="caution">
    <text evidence="12">The sequence shown here is derived from an EMBL/GenBank/DDBJ whole genome shotgun (WGS) entry which is preliminary data.</text>
</comment>
<dbReference type="InterPro" id="IPR039421">
    <property type="entry name" value="Type_1_exporter"/>
</dbReference>
<feature type="transmembrane region" description="Helical" evidence="9">
    <location>
        <begin position="21"/>
        <end position="46"/>
    </location>
</feature>
<feature type="domain" description="ABC transmembrane type-1" evidence="11">
    <location>
        <begin position="22"/>
        <end position="316"/>
    </location>
</feature>
<dbReference type="PANTHER" id="PTHR43394:SF1">
    <property type="entry name" value="ATP-BINDING CASSETTE SUB-FAMILY B MEMBER 10, MITOCHONDRIAL"/>
    <property type="match status" value="1"/>
</dbReference>
<evidence type="ECO:0000256" key="8">
    <source>
        <dbReference type="ARBA" id="ARBA00023136"/>
    </source>
</evidence>
<evidence type="ECO:0000313" key="12">
    <source>
        <dbReference type="EMBL" id="GHA30343.1"/>
    </source>
</evidence>
<dbReference type="PANTHER" id="PTHR43394">
    <property type="entry name" value="ATP-DEPENDENT PERMEASE MDL1, MITOCHONDRIAL"/>
    <property type="match status" value="1"/>
</dbReference>
<dbReference type="EMBL" id="BMXB01000002">
    <property type="protein sequence ID" value="GHA30343.1"/>
    <property type="molecule type" value="Genomic_DNA"/>
</dbReference>
<dbReference type="PROSITE" id="PS50893">
    <property type="entry name" value="ABC_TRANSPORTER_2"/>
    <property type="match status" value="1"/>
</dbReference>
<keyword evidence="8 9" id="KW-0472">Membrane</keyword>
<dbReference type="Pfam" id="PF00005">
    <property type="entry name" value="ABC_tran"/>
    <property type="match status" value="1"/>
</dbReference>
<reference evidence="12" key="1">
    <citation type="journal article" date="2014" name="Int. J. Syst. Evol. Microbiol.">
        <title>Complete genome sequence of Corynebacterium casei LMG S-19264T (=DSM 44701T), isolated from a smear-ripened cheese.</title>
        <authorList>
            <consortium name="US DOE Joint Genome Institute (JGI-PGF)"/>
            <person name="Walter F."/>
            <person name="Albersmeier A."/>
            <person name="Kalinowski J."/>
            <person name="Ruckert C."/>
        </authorList>
    </citation>
    <scope>NUCLEOTIDE SEQUENCE</scope>
    <source>
        <strain evidence="12">KCTC 12719</strain>
    </source>
</reference>
<feature type="transmembrane region" description="Helical" evidence="9">
    <location>
        <begin position="77"/>
        <end position="102"/>
    </location>
</feature>
<dbReference type="InterPro" id="IPR036640">
    <property type="entry name" value="ABC1_TM_sf"/>
</dbReference>
<evidence type="ECO:0000256" key="1">
    <source>
        <dbReference type="ARBA" id="ARBA00004651"/>
    </source>
</evidence>
<dbReference type="Gene3D" id="1.20.1560.10">
    <property type="entry name" value="ABC transporter type 1, transmembrane domain"/>
    <property type="match status" value="1"/>
</dbReference>
<protein>
    <submittedName>
        <fullName evidence="12">Antibiotic ABC transporter ATP-binding protein</fullName>
    </submittedName>
</protein>
<dbReference type="PROSITE" id="PS50929">
    <property type="entry name" value="ABC_TM1F"/>
    <property type="match status" value="1"/>
</dbReference>
<dbReference type="Gene3D" id="3.40.50.300">
    <property type="entry name" value="P-loop containing nucleotide triphosphate hydrolases"/>
    <property type="match status" value="1"/>
</dbReference>
<evidence type="ECO:0000259" key="10">
    <source>
        <dbReference type="PROSITE" id="PS50893"/>
    </source>
</evidence>
<evidence type="ECO:0000256" key="2">
    <source>
        <dbReference type="ARBA" id="ARBA00022448"/>
    </source>
</evidence>
<evidence type="ECO:0000313" key="13">
    <source>
        <dbReference type="Proteomes" id="UP000610456"/>
    </source>
</evidence>
<evidence type="ECO:0000256" key="4">
    <source>
        <dbReference type="ARBA" id="ARBA00022692"/>
    </source>
</evidence>
<keyword evidence="5" id="KW-0547">Nucleotide-binding</keyword>
<feature type="domain" description="ABC transporter" evidence="10">
    <location>
        <begin position="350"/>
        <end position="585"/>
    </location>
</feature>
<dbReference type="Proteomes" id="UP000610456">
    <property type="component" value="Unassembled WGS sequence"/>
</dbReference>
<dbReference type="InterPro" id="IPR011527">
    <property type="entry name" value="ABC1_TM_dom"/>
</dbReference>
<evidence type="ECO:0000256" key="6">
    <source>
        <dbReference type="ARBA" id="ARBA00022840"/>
    </source>
</evidence>
<reference evidence="12" key="2">
    <citation type="submission" date="2020-09" db="EMBL/GenBank/DDBJ databases">
        <authorList>
            <person name="Sun Q."/>
            <person name="Kim S."/>
        </authorList>
    </citation>
    <scope>NUCLEOTIDE SEQUENCE</scope>
    <source>
        <strain evidence="12">KCTC 12719</strain>
    </source>
</reference>
<evidence type="ECO:0000256" key="7">
    <source>
        <dbReference type="ARBA" id="ARBA00022989"/>
    </source>
</evidence>
<keyword evidence="3" id="KW-1003">Cell membrane</keyword>
<dbReference type="AlphaFoldDB" id="A0A918SBB1"/>
<dbReference type="GO" id="GO:0016887">
    <property type="term" value="F:ATP hydrolysis activity"/>
    <property type="evidence" value="ECO:0007669"/>
    <property type="project" value="InterPro"/>
</dbReference>
<keyword evidence="4 9" id="KW-0812">Transmembrane</keyword>
<dbReference type="InterPro" id="IPR027417">
    <property type="entry name" value="P-loop_NTPase"/>
</dbReference>
<dbReference type="GO" id="GO:0015421">
    <property type="term" value="F:ABC-type oligopeptide transporter activity"/>
    <property type="evidence" value="ECO:0007669"/>
    <property type="project" value="TreeGrafter"/>
</dbReference>
<dbReference type="InterPro" id="IPR017871">
    <property type="entry name" value="ABC_transporter-like_CS"/>
</dbReference>
<sequence length="588" mass="67468">MIANKSSKYFFYFYRYLKYRVFITFILSLLVGLLDGISLALFIPLLKLVVQDEVSRDGFIAEFVLEVLDMQLTLPNILILIFAFFSLKGLAKFFEGYLRVLYQQYFMRRIRISNIDLLSGFKFESFAKMDAGRIQNTFSGEVGRVSHAFQIFFKSFQYGVLVIIYIILAFSADPIFSLMVTVGGLCIHFVFKSFYSRTRFLSNRFTAQAHVFEGLLIQKVTFFNYLRTTGLSLMYGEKLKSKIVELEKDQRRIGLIDSFLIALREPLVISVVVIAIYLQLQFFAEDITLMFLSLLLLYRSLSYFMAMQEQWNLFLGFSGSLEGVQQFTEHLEQQQERNGKFKFNCFKDKLELENVFFKYDQTPVLRNIDLIIQKNETIAFIGESGSGKSTLMRIVSGLLLPSEGNYSIDGRPIKELELYSFRSKIGYVPQEVPIFSDSIFNNITFWAPKSPENIEKFKKAVAQASIYDFVMAQPEQEETYLGSNGINLSGGQKQRIAIARELYKEVDFLFMDEATSSLDGKTEAVVQDNIKKLKGKVTIVIIAHRLATIKSADLIVLLNNGEIAQTGSYQDLLRDSSVFRDMVKLQKG</sequence>
<dbReference type="InterPro" id="IPR003439">
    <property type="entry name" value="ABC_transporter-like_ATP-bd"/>
</dbReference>
<dbReference type="PROSITE" id="PS00211">
    <property type="entry name" value="ABC_TRANSPORTER_1"/>
    <property type="match status" value="1"/>
</dbReference>
<organism evidence="12 13">
    <name type="scientific">Salinimicrobium marinum</name>
    <dbReference type="NCBI Taxonomy" id="680283"/>
    <lineage>
        <taxon>Bacteria</taxon>
        <taxon>Pseudomonadati</taxon>
        <taxon>Bacteroidota</taxon>
        <taxon>Flavobacteriia</taxon>
        <taxon>Flavobacteriales</taxon>
        <taxon>Flavobacteriaceae</taxon>
        <taxon>Salinimicrobium</taxon>
    </lineage>
</organism>
<name>A0A918SBB1_9FLAO</name>
<feature type="transmembrane region" description="Helical" evidence="9">
    <location>
        <begin position="176"/>
        <end position="195"/>
    </location>
</feature>
<dbReference type="FunFam" id="3.40.50.300:FF:000299">
    <property type="entry name" value="ABC transporter ATP-binding protein/permease"/>
    <property type="match status" value="1"/>
</dbReference>
<feature type="transmembrane region" description="Helical" evidence="9">
    <location>
        <begin position="151"/>
        <end position="170"/>
    </location>
</feature>
<keyword evidence="2" id="KW-0813">Transport</keyword>
<gene>
    <name evidence="12" type="primary">msbA</name>
    <name evidence="12" type="ORF">GCM10007103_09620</name>
</gene>
<evidence type="ECO:0000256" key="5">
    <source>
        <dbReference type="ARBA" id="ARBA00022741"/>
    </source>
</evidence>
<dbReference type="InterPro" id="IPR003593">
    <property type="entry name" value="AAA+_ATPase"/>
</dbReference>
<evidence type="ECO:0000256" key="9">
    <source>
        <dbReference type="SAM" id="Phobius"/>
    </source>
</evidence>
<evidence type="ECO:0000256" key="3">
    <source>
        <dbReference type="ARBA" id="ARBA00022475"/>
    </source>
</evidence>
<feature type="transmembrane region" description="Helical" evidence="9">
    <location>
        <begin position="261"/>
        <end position="281"/>
    </location>
</feature>
<keyword evidence="6 12" id="KW-0067">ATP-binding</keyword>
<proteinExistence type="predicted"/>
<dbReference type="GO" id="GO:0005524">
    <property type="term" value="F:ATP binding"/>
    <property type="evidence" value="ECO:0007669"/>
    <property type="project" value="UniProtKB-KW"/>
</dbReference>
<dbReference type="SUPFAM" id="SSF90123">
    <property type="entry name" value="ABC transporter transmembrane region"/>
    <property type="match status" value="1"/>
</dbReference>
<dbReference type="SUPFAM" id="SSF52540">
    <property type="entry name" value="P-loop containing nucleoside triphosphate hydrolases"/>
    <property type="match status" value="1"/>
</dbReference>
<comment type="subcellular location">
    <subcellularLocation>
        <location evidence="1">Cell membrane</location>
        <topology evidence="1">Multi-pass membrane protein</topology>
    </subcellularLocation>
</comment>
<dbReference type="GO" id="GO:0005886">
    <property type="term" value="C:plasma membrane"/>
    <property type="evidence" value="ECO:0007669"/>
    <property type="project" value="UniProtKB-SubCell"/>
</dbReference>
<evidence type="ECO:0000259" key="11">
    <source>
        <dbReference type="PROSITE" id="PS50929"/>
    </source>
</evidence>
<accession>A0A918SBB1</accession>
<keyword evidence="13" id="KW-1185">Reference proteome</keyword>